<dbReference type="InterPro" id="IPR036425">
    <property type="entry name" value="MoaB/Mog-like_dom_sf"/>
</dbReference>
<dbReference type="CDD" id="cd00887">
    <property type="entry name" value="MoeA"/>
    <property type="match status" value="1"/>
</dbReference>
<dbReference type="SMART" id="SM00852">
    <property type="entry name" value="MoCF_biosynth"/>
    <property type="match status" value="2"/>
</dbReference>
<comment type="pathway">
    <text evidence="1 5">Cofactor biosynthesis; molybdopterin biosynthesis.</text>
</comment>
<dbReference type="SUPFAM" id="SSF63882">
    <property type="entry name" value="MoeA N-terminal region -like"/>
    <property type="match status" value="1"/>
</dbReference>
<evidence type="ECO:0000256" key="1">
    <source>
        <dbReference type="ARBA" id="ARBA00005046"/>
    </source>
</evidence>
<comment type="cofactor">
    <cofactor evidence="5">
        <name>Mg(2+)</name>
        <dbReference type="ChEBI" id="CHEBI:18420"/>
    </cofactor>
</comment>
<feature type="domain" description="MoaB/Mog" evidence="6">
    <location>
        <begin position="6"/>
        <end position="152"/>
    </location>
</feature>
<evidence type="ECO:0000256" key="4">
    <source>
        <dbReference type="ARBA" id="ARBA00023150"/>
    </source>
</evidence>
<gene>
    <name evidence="7" type="ORF">ABEB36_013867</name>
</gene>
<dbReference type="PANTHER" id="PTHR10192">
    <property type="entry name" value="MOLYBDOPTERIN BIOSYNTHESIS PROTEIN"/>
    <property type="match status" value="1"/>
</dbReference>
<dbReference type="FunFam" id="2.170.190.11:FF:000001">
    <property type="entry name" value="Molybdopterin molybdenumtransferase"/>
    <property type="match status" value="1"/>
</dbReference>
<name>A0ABD1E5U4_HYPHA</name>
<dbReference type="InterPro" id="IPR001453">
    <property type="entry name" value="MoaB/Mog_dom"/>
</dbReference>
<comment type="caution">
    <text evidence="7">The sequence shown here is derived from an EMBL/GenBank/DDBJ whole genome shotgun (WGS) entry which is preliminary data.</text>
</comment>
<comment type="similarity">
    <text evidence="5">Belongs to the MoeA family.</text>
</comment>
<dbReference type="EMBL" id="JBDJPC010000011">
    <property type="protein sequence ID" value="KAL1489943.1"/>
    <property type="molecule type" value="Genomic_DNA"/>
</dbReference>
<keyword evidence="5" id="KW-0808">Transferase</keyword>
<keyword evidence="8" id="KW-1185">Reference proteome</keyword>
<dbReference type="PANTHER" id="PTHR10192:SF5">
    <property type="entry name" value="GEPHYRIN"/>
    <property type="match status" value="1"/>
</dbReference>
<dbReference type="NCBIfam" id="NF045515">
    <property type="entry name" value="Glp_gephyrin"/>
    <property type="match status" value="1"/>
</dbReference>
<keyword evidence="4 5" id="KW-0501">Molybdenum cofactor biosynthesis</keyword>
<protein>
    <recommendedName>
        <fullName evidence="6">MoaB/Mog domain-containing protein</fullName>
    </recommendedName>
</protein>
<evidence type="ECO:0000256" key="5">
    <source>
        <dbReference type="RuleBase" id="RU365090"/>
    </source>
</evidence>
<proteinExistence type="inferred from homology"/>
<organism evidence="7 8">
    <name type="scientific">Hypothenemus hampei</name>
    <name type="common">Coffee berry borer</name>
    <dbReference type="NCBI Taxonomy" id="57062"/>
    <lineage>
        <taxon>Eukaryota</taxon>
        <taxon>Metazoa</taxon>
        <taxon>Ecdysozoa</taxon>
        <taxon>Arthropoda</taxon>
        <taxon>Hexapoda</taxon>
        <taxon>Insecta</taxon>
        <taxon>Pterygota</taxon>
        <taxon>Neoptera</taxon>
        <taxon>Endopterygota</taxon>
        <taxon>Coleoptera</taxon>
        <taxon>Polyphaga</taxon>
        <taxon>Cucujiformia</taxon>
        <taxon>Curculionidae</taxon>
        <taxon>Scolytinae</taxon>
        <taxon>Hypothenemus</taxon>
    </lineage>
</organism>
<comment type="function">
    <text evidence="5">Catalyzes two steps in the biosynthesis of the molybdenum cofactor. In the first step, molybdopterin is adenylated. Subsequently, molybdate is inserted into adenylated molybdopterin and AMP is released.</text>
</comment>
<dbReference type="GO" id="GO:0061599">
    <property type="term" value="F:molybdopterin molybdotransferase activity"/>
    <property type="evidence" value="ECO:0007669"/>
    <property type="project" value="UniProtKB-UniRule"/>
</dbReference>
<dbReference type="NCBIfam" id="TIGR00177">
    <property type="entry name" value="molyb_syn"/>
    <property type="match status" value="2"/>
</dbReference>
<keyword evidence="5" id="KW-0500">Molybdenum</keyword>
<dbReference type="PROSITE" id="PS01079">
    <property type="entry name" value="MOCF_BIOSYNTHESIS_2"/>
    <property type="match status" value="1"/>
</dbReference>
<dbReference type="GO" id="GO:0061598">
    <property type="term" value="F:molybdopterin adenylyltransferase activity"/>
    <property type="evidence" value="ECO:0007669"/>
    <property type="project" value="UniProtKB-UniRule"/>
</dbReference>
<dbReference type="GO" id="GO:0046872">
    <property type="term" value="F:metal ion binding"/>
    <property type="evidence" value="ECO:0007669"/>
    <property type="project" value="UniProtKB-UniRule"/>
</dbReference>
<evidence type="ECO:0000256" key="3">
    <source>
        <dbReference type="ARBA" id="ARBA00008339"/>
    </source>
</evidence>
<dbReference type="Pfam" id="PF03454">
    <property type="entry name" value="MoeA_C"/>
    <property type="match status" value="1"/>
</dbReference>
<evidence type="ECO:0000313" key="7">
    <source>
        <dbReference type="EMBL" id="KAL1489943.1"/>
    </source>
</evidence>
<feature type="domain" description="MoaB/Mog" evidence="6">
    <location>
        <begin position="375"/>
        <end position="520"/>
    </location>
</feature>
<dbReference type="GO" id="GO:0005524">
    <property type="term" value="F:ATP binding"/>
    <property type="evidence" value="ECO:0007669"/>
    <property type="project" value="UniProtKB-UniRule"/>
</dbReference>
<reference evidence="7 8" key="1">
    <citation type="submission" date="2024-05" db="EMBL/GenBank/DDBJ databases">
        <title>Genetic variation in Jamaican populations of the coffee berry borer (Hypothenemus hampei).</title>
        <authorList>
            <person name="Errbii M."/>
            <person name="Myrie A."/>
        </authorList>
    </citation>
    <scope>NUCLEOTIDE SEQUENCE [LARGE SCALE GENOMIC DNA]</scope>
    <source>
        <strain evidence="7">JA-Hopewell-2020-01-JO</strain>
        <tissue evidence="7">Whole body</tissue>
    </source>
</reference>
<dbReference type="Gene3D" id="2.40.340.10">
    <property type="entry name" value="MoeA, C-terminal, domain IV"/>
    <property type="match status" value="1"/>
</dbReference>
<dbReference type="Gene3D" id="3.90.105.10">
    <property type="entry name" value="Molybdopterin biosynthesis moea protein, domain 2"/>
    <property type="match status" value="1"/>
</dbReference>
<dbReference type="InterPro" id="IPR008284">
    <property type="entry name" value="MoCF_biosynth_CS"/>
</dbReference>
<dbReference type="Pfam" id="PF00994">
    <property type="entry name" value="MoCF_biosynth"/>
    <property type="match status" value="2"/>
</dbReference>
<comment type="catalytic activity">
    <reaction evidence="5">
        <text>molybdopterin + ATP + H(+) = adenylyl-molybdopterin + diphosphate</text>
        <dbReference type="Rhea" id="RHEA:31331"/>
        <dbReference type="ChEBI" id="CHEBI:15378"/>
        <dbReference type="ChEBI" id="CHEBI:30616"/>
        <dbReference type="ChEBI" id="CHEBI:33019"/>
        <dbReference type="ChEBI" id="CHEBI:58698"/>
        <dbReference type="ChEBI" id="CHEBI:62727"/>
    </reaction>
</comment>
<dbReference type="InterPro" id="IPR036688">
    <property type="entry name" value="MoeA_C_domain_IV_sf"/>
</dbReference>
<dbReference type="InterPro" id="IPR005111">
    <property type="entry name" value="MoeA_C_domain_IV"/>
</dbReference>
<dbReference type="InterPro" id="IPR036135">
    <property type="entry name" value="MoeA_linker/N_sf"/>
</dbReference>
<dbReference type="Gene3D" id="3.40.980.10">
    <property type="entry name" value="MoaB/Mog-like domain"/>
    <property type="match status" value="2"/>
</dbReference>
<dbReference type="FunFam" id="3.40.980.10:FF:000001">
    <property type="entry name" value="Molybdopterin molybdenumtransferase"/>
    <property type="match status" value="1"/>
</dbReference>
<dbReference type="InterPro" id="IPR005110">
    <property type="entry name" value="MoeA_linker/N"/>
</dbReference>
<accession>A0ABD1E5U4</accession>
<dbReference type="SUPFAM" id="SSF53218">
    <property type="entry name" value="Molybdenum cofactor biosynthesis proteins"/>
    <property type="match status" value="2"/>
</dbReference>
<dbReference type="GO" id="GO:0006777">
    <property type="term" value="P:Mo-molybdopterin cofactor biosynthetic process"/>
    <property type="evidence" value="ECO:0007669"/>
    <property type="project" value="UniProtKB-UniRule"/>
</dbReference>
<evidence type="ECO:0000259" key="6">
    <source>
        <dbReference type="SMART" id="SM00852"/>
    </source>
</evidence>
<dbReference type="AlphaFoldDB" id="A0ABD1E5U4"/>
<dbReference type="Proteomes" id="UP001566132">
    <property type="component" value="Unassembled WGS sequence"/>
</dbReference>
<dbReference type="Gene3D" id="2.170.190.11">
    <property type="entry name" value="Molybdopterin biosynthesis moea protein, domain 3"/>
    <property type="match status" value="1"/>
</dbReference>
<comment type="similarity">
    <text evidence="2">In the N-terminal section; belongs to the MoaB/Mog family.</text>
</comment>
<sequence>MAIRFGILTVSTTCFICPEKDRTGPELEACIQSAFPDCQIVFRKIVSDVRADIRQVLIDFTDAGTCDVIFTAGGTGFALSDVTPEATKDVIEKEAPGLTYAILAKSLGITEMAMLSRATAGIRKQTIILNFPGSVKASIESFNIVKPTFFHAVALLREDASQVTLDHNRIQQDFQPSKVSLLATARRPRKSLYPMLEVQEALKIIKEKLPPMQKIEELLLEDSIDRVLAEDIRASRPVPEFAASIKDGYAVKASDGTGLRYVKAVVAAGDAPDNELGPGEACRISTGAPVPRGADAVVQVEDTILTEASVDGLQEVTVNILIEPKLGQDIRQVGSDIAVDEVVLCKNRRITPSYLGVIAMLGFEKVKVIKRPCIGIVSTGNELVSYKDVLKPGSIYDSNKLSLLSLLKSYSYEAIDCGISKDHPDSVKLTLEKAFSKCDLVITTGGVSMGEFDLLKQVLEEDFGATIHVGRLNMKPGKPTVFATLSNNIGKINKAVFALPGNPVSCFVTTLLFVVPTLKYLENEMDFKNWPKVNVTLEHNISNKDARPEYVRMIVLANDEGALTGRSTGNQISSRLNSMVDATGLLLVPGHSTIKANTSVKVQLFRTLNL</sequence>
<dbReference type="Pfam" id="PF03453">
    <property type="entry name" value="MoeA_N"/>
    <property type="match status" value="1"/>
</dbReference>
<dbReference type="CDD" id="cd00886">
    <property type="entry name" value="MogA_MoaB"/>
    <property type="match status" value="1"/>
</dbReference>
<dbReference type="SUPFAM" id="SSF63867">
    <property type="entry name" value="MoeA C-terminal domain-like"/>
    <property type="match status" value="1"/>
</dbReference>
<keyword evidence="5" id="KW-0479">Metal-binding</keyword>
<keyword evidence="5" id="KW-0460">Magnesium</keyword>
<evidence type="ECO:0000313" key="8">
    <source>
        <dbReference type="Proteomes" id="UP001566132"/>
    </source>
</evidence>
<comment type="catalytic activity">
    <reaction evidence="5">
        <text>adenylyl-molybdopterin + molybdate = Mo-molybdopterin + AMP + H(+)</text>
        <dbReference type="Rhea" id="RHEA:35047"/>
        <dbReference type="ChEBI" id="CHEBI:15378"/>
        <dbReference type="ChEBI" id="CHEBI:36264"/>
        <dbReference type="ChEBI" id="CHEBI:62727"/>
        <dbReference type="ChEBI" id="CHEBI:71302"/>
        <dbReference type="ChEBI" id="CHEBI:456215"/>
    </reaction>
</comment>
<evidence type="ECO:0000256" key="2">
    <source>
        <dbReference type="ARBA" id="ARBA00007589"/>
    </source>
</evidence>
<dbReference type="InterPro" id="IPR038987">
    <property type="entry name" value="MoeA-like"/>
</dbReference>
<comment type="similarity">
    <text evidence="3">In the C-terminal section; belongs to the MoeA family.</text>
</comment>